<reference evidence="11 12" key="1">
    <citation type="journal article" date="2024" name="Nat. Commun.">
        <title>Phylogenomics reveals the evolutionary origins of lichenization in chlorophyte algae.</title>
        <authorList>
            <person name="Puginier C."/>
            <person name="Libourel C."/>
            <person name="Otte J."/>
            <person name="Skaloud P."/>
            <person name="Haon M."/>
            <person name="Grisel S."/>
            <person name="Petersen M."/>
            <person name="Berrin J.G."/>
            <person name="Delaux P.M."/>
            <person name="Dal Grande F."/>
            <person name="Keller J."/>
        </authorList>
    </citation>
    <scope>NUCLEOTIDE SEQUENCE [LARGE SCALE GENOMIC DNA]</scope>
    <source>
        <strain evidence="11 12">SAG 2043</strain>
    </source>
</reference>
<comment type="catalytic activity">
    <reaction evidence="7">
        <text>L-threonyl-[protein] + ATP = O-phospho-L-threonyl-[protein] + ADP + H(+)</text>
        <dbReference type="Rhea" id="RHEA:46608"/>
        <dbReference type="Rhea" id="RHEA-COMP:11060"/>
        <dbReference type="Rhea" id="RHEA-COMP:11605"/>
        <dbReference type="ChEBI" id="CHEBI:15378"/>
        <dbReference type="ChEBI" id="CHEBI:30013"/>
        <dbReference type="ChEBI" id="CHEBI:30616"/>
        <dbReference type="ChEBI" id="CHEBI:61977"/>
        <dbReference type="ChEBI" id="CHEBI:456216"/>
        <dbReference type="EC" id="2.7.11.1"/>
    </reaction>
</comment>
<organism evidence="11 12">
    <name type="scientific">[Myrmecia] bisecta</name>
    <dbReference type="NCBI Taxonomy" id="41462"/>
    <lineage>
        <taxon>Eukaryota</taxon>
        <taxon>Viridiplantae</taxon>
        <taxon>Chlorophyta</taxon>
        <taxon>core chlorophytes</taxon>
        <taxon>Trebouxiophyceae</taxon>
        <taxon>Trebouxiales</taxon>
        <taxon>Trebouxiaceae</taxon>
        <taxon>Myrmecia</taxon>
    </lineage>
</organism>
<sequence length="569" mass="61421">MQLADFQIDGTISRGSFGVVYKAVRKVDGAVFALKQIDLKDMKRADREEAIDEARMLASLDSPYVIKHLNSFIEGTLLNIVMEYASNGTVHQVIKAAKGKGIAEDRIWKYFLQTLMAIGHIHEHKIIHRDIKTLNLFLDANDNIKVGDLGVARALSNNSIFARTIVGTPYYLSPELCEDKPYNEKSDVWALGVVLYECCTGQHPFDAQNEGALIRKILRGVYAPVQGSYSRALISIVDACLTFDVRQRPDARALLNSPDVKAKANALGIDLSGRVPQRSRASPADLDRALAAARQAQPLQQPKSLAQPEPPMQQLAPFNNKPDNVAQLRASPAQVAAPAAKPGKPHPFEGPLAAKGVSPAVQAQHHNDRIDEAGAAQRGAQVGRGAAGSHPFGEKLELHQRMDRLHMEAAQPSGQAGDVQHQDRKANQHAGQQDHMRSVLAHVQAESQPSTRLAPELLPAAGCRGDQRAWSGYAHRGGQEQNSARFRTVAQEQQAALHNATYERPQFARRRCLDLQITGPSLRGGAAAARPASAGGMAAAGAGGYAASAVSANTRVFATSYAESAYTKA</sequence>
<dbReference type="GO" id="GO:0005524">
    <property type="term" value="F:ATP binding"/>
    <property type="evidence" value="ECO:0007669"/>
    <property type="project" value="UniProtKB-KW"/>
</dbReference>
<proteinExistence type="predicted"/>
<evidence type="ECO:0000256" key="2">
    <source>
        <dbReference type="ARBA" id="ARBA00022527"/>
    </source>
</evidence>
<dbReference type="EC" id="2.7.11.1" evidence="1"/>
<accession>A0AAW1PWN7</accession>
<evidence type="ECO:0000256" key="4">
    <source>
        <dbReference type="ARBA" id="ARBA00022741"/>
    </source>
</evidence>
<dbReference type="Proteomes" id="UP001489004">
    <property type="component" value="Unassembled WGS sequence"/>
</dbReference>
<dbReference type="PANTHER" id="PTHR44899:SF7">
    <property type="entry name" value="NIMA-RELATED KINASE"/>
    <property type="match status" value="1"/>
</dbReference>
<dbReference type="SMART" id="SM00220">
    <property type="entry name" value="S_TKc"/>
    <property type="match status" value="1"/>
</dbReference>
<evidence type="ECO:0000256" key="6">
    <source>
        <dbReference type="ARBA" id="ARBA00022840"/>
    </source>
</evidence>
<evidence type="ECO:0000313" key="11">
    <source>
        <dbReference type="EMBL" id="KAK9812795.1"/>
    </source>
</evidence>
<feature type="region of interest" description="Disordered" evidence="9">
    <location>
        <begin position="333"/>
        <end position="365"/>
    </location>
</feature>
<keyword evidence="2" id="KW-0723">Serine/threonine-protein kinase</keyword>
<comment type="caution">
    <text evidence="11">The sequence shown here is derived from an EMBL/GenBank/DDBJ whole genome shotgun (WGS) entry which is preliminary data.</text>
</comment>
<keyword evidence="3" id="KW-0808">Transferase</keyword>
<dbReference type="PROSITE" id="PS00108">
    <property type="entry name" value="PROTEIN_KINASE_ST"/>
    <property type="match status" value="1"/>
</dbReference>
<keyword evidence="12" id="KW-1185">Reference proteome</keyword>
<dbReference type="InterPro" id="IPR000719">
    <property type="entry name" value="Prot_kinase_dom"/>
</dbReference>
<feature type="compositionally biased region" description="Basic and acidic residues" evidence="9">
    <location>
        <begin position="420"/>
        <end position="432"/>
    </location>
</feature>
<evidence type="ECO:0000256" key="8">
    <source>
        <dbReference type="ARBA" id="ARBA00048679"/>
    </source>
</evidence>
<dbReference type="Pfam" id="PF00069">
    <property type="entry name" value="Pkinase"/>
    <property type="match status" value="1"/>
</dbReference>
<evidence type="ECO:0000313" key="12">
    <source>
        <dbReference type="Proteomes" id="UP001489004"/>
    </source>
</evidence>
<dbReference type="GO" id="GO:0004674">
    <property type="term" value="F:protein serine/threonine kinase activity"/>
    <property type="evidence" value="ECO:0007669"/>
    <property type="project" value="UniProtKB-KW"/>
</dbReference>
<evidence type="ECO:0000256" key="7">
    <source>
        <dbReference type="ARBA" id="ARBA00047899"/>
    </source>
</evidence>
<dbReference type="InterPro" id="IPR008271">
    <property type="entry name" value="Ser/Thr_kinase_AS"/>
</dbReference>
<dbReference type="InterPro" id="IPR011009">
    <property type="entry name" value="Kinase-like_dom_sf"/>
</dbReference>
<feature type="region of interest" description="Disordered" evidence="9">
    <location>
        <begin position="295"/>
        <end position="316"/>
    </location>
</feature>
<gene>
    <name evidence="11" type="ORF">WJX72_003948</name>
</gene>
<evidence type="ECO:0000256" key="1">
    <source>
        <dbReference type="ARBA" id="ARBA00012513"/>
    </source>
</evidence>
<keyword evidence="4" id="KW-0547">Nucleotide-binding</keyword>
<feature type="compositionally biased region" description="Low complexity" evidence="9">
    <location>
        <begin position="333"/>
        <end position="342"/>
    </location>
</feature>
<comment type="catalytic activity">
    <reaction evidence="8">
        <text>L-seryl-[protein] + ATP = O-phospho-L-seryl-[protein] + ADP + H(+)</text>
        <dbReference type="Rhea" id="RHEA:17989"/>
        <dbReference type="Rhea" id="RHEA-COMP:9863"/>
        <dbReference type="Rhea" id="RHEA-COMP:11604"/>
        <dbReference type="ChEBI" id="CHEBI:15378"/>
        <dbReference type="ChEBI" id="CHEBI:29999"/>
        <dbReference type="ChEBI" id="CHEBI:30616"/>
        <dbReference type="ChEBI" id="CHEBI:83421"/>
        <dbReference type="ChEBI" id="CHEBI:456216"/>
        <dbReference type="EC" id="2.7.11.1"/>
    </reaction>
</comment>
<dbReference type="Gene3D" id="1.10.510.10">
    <property type="entry name" value="Transferase(Phosphotransferase) domain 1"/>
    <property type="match status" value="1"/>
</dbReference>
<protein>
    <recommendedName>
        <fullName evidence="1">non-specific serine/threonine protein kinase</fullName>
        <ecNumber evidence="1">2.7.11.1</ecNumber>
    </recommendedName>
</protein>
<dbReference type="EMBL" id="JALJOR010000008">
    <property type="protein sequence ID" value="KAK9812795.1"/>
    <property type="molecule type" value="Genomic_DNA"/>
</dbReference>
<evidence type="ECO:0000259" key="10">
    <source>
        <dbReference type="PROSITE" id="PS50011"/>
    </source>
</evidence>
<dbReference type="PANTHER" id="PTHR44899">
    <property type="entry name" value="CAMK FAMILY PROTEIN KINASE"/>
    <property type="match status" value="1"/>
</dbReference>
<keyword evidence="6" id="KW-0067">ATP-binding</keyword>
<dbReference type="InterPro" id="IPR051131">
    <property type="entry name" value="NEK_Ser/Thr_kinase_NIMA"/>
</dbReference>
<evidence type="ECO:0000256" key="5">
    <source>
        <dbReference type="ARBA" id="ARBA00022777"/>
    </source>
</evidence>
<dbReference type="PROSITE" id="PS50011">
    <property type="entry name" value="PROTEIN_KINASE_DOM"/>
    <property type="match status" value="1"/>
</dbReference>
<keyword evidence="5" id="KW-0418">Kinase</keyword>
<feature type="domain" description="Protein kinase" evidence="10">
    <location>
        <begin position="6"/>
        <end position="260"/>
    </location>
</feature>
<dbReference type="SUPFAM" id="SSF56112">
    <property type="entry name" value="Protein kinase-like (PK-like)"/>
    <property type="match status" value="1"/>
</dbReference>
<dbReference type="AlphaFoldDB" id="A0AAW1PWN7"/>
<feature type="region of interest" description="Disordered" evidence="9">
    <location>
        <begin position="410"/>
        <end position="432"/>
    </location>
</feature>
<evidence type="ECO:0000256" key="9">
    <source>
        <dbReference type="SAM" id="MobiDB-lite"/>
    </source>
</evidence>
<name>A0AAW1PWN7_9CHLO</name>
<evidence type="ECO:0000256" key="3">
    <source>
        <dbReference type="ARBA" id="ARBA00022679"/>
    </source>
</evidence>